<organism evidence="1 2">
    <name type="scientific">Sphingobacterium micropteri</name>
    <dbReference type="NCBI Taxonomy" id="2763501"/>
    <lineage>
        <taxon>Bacteria</taxon>
        <taxon>Pseudomonadati</taxon>
        <taxon>Bacteroidota</taxon>
        <taxon>Sphingobacteriia</taxon>
        <taxon>Sphingobacteriales</taxon>
        <taxon>Sphingobacteriaceae</taxon>
        <taxon>Sphingobacterium</taxon>
    </lineage>
</organism>
<evidence type="ECO:0000313" key="2">
    <source>
        <dbReference type="Proteomes" id="UP000602759"/>
    </source>
</evidence>
<evidence type="ECO:0000313" key="1">
    <source>
        <dbReference type="EMBL" id="MBD1434965.1"/>
    </source>
</evidence>
<protein>
    <submittedName>
        <fullName evidence="1">Virulence RhuM family protein</fullName>
    </submittedName>
</protein>
<dbReference type="Pfam" id="PF13310">
    <property type="entry name" value="Virulence_RhuM"/>
    <property type="match status" value="1"/>
</dbReference>
<dbReference type="RefSeq" id="WP_190995815.1">
    <property type="nucleotide sequence ID" value="NZ_JACOIK010000016.1"/>
</dbReference>
<dbReference type="EMBL" id="JACOIK010000016">
    <property type="protein sequence ID" value="MBD1434965.1"/>
    <property type="molecule type" value="Genomic_DNA"/>
</dbReference>
<dbReference type="InterPro" id="IPR011204">
    <property type="entry name" value="Virulence_RhuM-like"/>
</dbReference>
<reference evidence="1 2" key="1">
    <citation type="submission" date="2020-08" db="EMBL/GenBank/DDBJ databases">
        <title>Sphingobacterium sp. DN00404 isolated from aquaculture water.</title>
        <authorList>
            <person name="Zhang M."/>
        </authorList>
    </citation>
    <scope>NUCLEOTIDE SEQUENCE [LARGE SCALE GENOMIC DNA]</scope>
    <source>
        <strain evidence="1 2">DN00404</strain>
    </source>
</reference>
<name>A0ABR7YUG3_9SPHI</name>
<dbReference type="PANTHER" id="PTHR35810:SF1">
    <property type="entry name" value="CYTOPLASMIC PROTEIN"/>
    <property type="match status" value="1"/>
</dbReference>
<dbReference type="PANTHER" id="PTHR35810">
    <property type="entry name" value="CYTOPLASMIC PROTEIN-RELATED"/>
    <property type="match status" value="1"/>
</dbReference>
<accession>A0ABR7YUG3</accession>
<gene>
    <name evidence="1" type="ORF">H8B06_19245</name>
</gene>
<comment type="caution">
    <text evidence="1">The sequence shown here is derived from an EMBL/GenBank/DDBJ whole genome shotgun (WGS) entry which is preliminary data.</text>
</comment>
<sequence length="201" mass="23433">MGEIIIYQGNNKDIQIEVQFENETFWLSLNQIAALFEKDKSVISRHLNNIYKEGELDVDSTVAKNATVQYEGSRKVKRTIEYYNLDAIISVGYRVNSKRGTQFRQWATQRLKEHLVQGYTINQKRLEELQQTVQFIAEKAKDVENVDEAKVIMDIISQYTQSFVLLNQFDSNSIEPKKLNENITYEINYAEARIAIAELKR</sequence>
<dbReference type="Proteomes" id="UP000602759">
    <property type="component" value="Unassembled WGS sequence"/>
</dbReference>
<keyword evidence="2" id="KW-1185">Reference proteome</keyword>
<proteinExistence type="predicted"/>